<dbReference type="AlphaFoldDB" id="A0A150WPU7"/>
<proteinExistence type="predicted"/>
<protein>
    <recommendedName>
        <fullName evidence="1">Helicase/UvrB N-terminal domain-containing protein</fullName>
    </recommendedName>
</protein>
<dbReference type="InterPro" id="IPR027417">
    <property type="entry name" value="P-loop_NTPase"/>
</dbReference>
<comment type="caution">
    <text evidence="2">The sequence shown here is derived from an EMBL/GenBank/DDBJ whole genome shotgun (WGS) entry which is preliminary data.</text>
</comment>
<dbReference type="InterPro" id="IPR006935">
    <property type="entry name" value="Helicase/UvrB_N"/>
</dbReference>
<name>A0A150WPU7_BDEBC</name>
<keyword evidence="3" id="KW-1185">Reference proteome</keyword>
<accession>A0A150WPU7</accession>
<dbReference type="Proteomes" id="UP000075320">
    <property type="component" value="Unassembled WGS sequence"/>
</dbReference>
<evidence type="ECO:0000259" key="1">
    <source>
        <dbReference type="Pfam" id="PF04851"/>
    </source>
</evidence>
<dbReference type="Pfam" id="PF04851">
    <property type="entry name" value="ResIII"/>
    <property type="match status" value="1"/>
</dbReference>
<evidence type="ECO:0000313" key="3">
    <source>
        <dbReference type="Proteomes" id="UP000075320"/>
    </source>
</evidence>
<sequence>MGNTTRTLAQRMSLRKPQKESLEILERAFQVVDFKSKDSKEKKLDALLTNGGFGNLKEFDRDFPSLSFAIATGVGKTRLMGAFISYLFIEHKIRDFLILAPNLTIYNKLIDDFRNTSSPKYVFRGIGDFVHHEPRIITGDDYESVNTPRKQMFKPGQQQALFTEDLAINIFNISKLDKDVSKIKSINEYLGEAYFDYLKNLENLVVIMDESHRYRAERGMQVINDLNPILGLELTATPVVSKGGKDIPFKNIAYEYSLAKAIRDGFVKEPYAATRKNFDLKSLKKMDKDELDQMKLQDAVVIHEKTKTSLDIYSKNNGLPRVKPFILVVAEDTKHAEKLLDLVKSPKFFDGQYSEKVVTIHSGQKGSEKDEVVQGLLSVEKPENPVEIVIHVNILKEGWDVTNLFTIVPLRSAAAVILREQTLGRGLRLPYGQRTGDPNVDRLTVVAHELFKELIEAATDPNSIIMKEYIIDPDDPEFKHGQEIVTVPSLAEAGLQKVQEEIEKAKTPEAKKMAEVKYNLKKAIIDAVADGTAITDVKSLKELTEAKVKKELQKSVTETLPLMEMLTDDRDKIVAELLKDGLLEETLQEIISGTIEIPRIVIQPSGETKTGFHTFKLDTKPFPNWQPVDEEILIKALQSGETSSIGIIKNNANSRDTNVNTIVRQLINNDEVDYDEHKDLLYSLAETAIEHIEKSHKDPNKVSNVVQFYAKDIASQIWLQMSGKFFVKDAGYEASDVQPFQRIEKHNFSKIRSDNLVDFRTTFKSTGEMRLKILKGFKKSCHSYYKFDVKPERDFAVILEDDKNVEKWLRPAHNQFKIFYSNQSKMYEPDFVVQTEKVIYMVEIKDSAELQSDEVQDKARSATQYCNSVNEYLKANGGRTWKYLLIPHDQVETNKDIKFFQSFEYKSKDN</sequence>
<organism evidence="2 3">
    <name type="scientific">Bdellovibrio bacteriovorus</name>
    <dbReference type="NCBI Taxonomy" id="959"/>
    <lineage>
        <taxon>Bacteria</taxon>
        <taxon>Pseudomonadati</taxon>
        <taxon>Bdellovibrionota</taxon>
        <taxon>Bdellovibrionia</taxon>
        <taxon>Bdellovibrionales</taxon>
        <taxon>Pseudobdellovibrionaceae</taxon>
        <taxon>Bdellovibrio</taxon>
    </lineage>
</organism>
<dbReference type="PANTHER" id="PTHR47396">
    <property type="entry name" value="TYPE I RESTRICTION ENZYME ECOKI R PROTEIN"/>
    <property type="match status" value="1"/>
</dbReference>
<dbReference type="Gene3D" id="3.40.50.300">
    <property type="entry name" value="P-loop containing nucleotide triphosphate hydrolases"/>
    <property type="match status" value="2"/>
</dbReference>
<dbReference type="OrthoDB" id="9803459at2"/>
<dbReference type="GO" id="GO:0003677">
    <property type="term" value="F:DNA binding"/>
    <property type="evidence" value="ECO:0007669"/>
    <property type="project" value="InterPro"/>
</dbReference>
<dbReference type="EMBL" id="LUKE01000001">
    <property type="protein sequence ID" value="KYG66450.1"/>
    <property type="molecule type" value="Genomic_DNA"/>
</dbReference>
<reference evidence="2 3" key="1">
    <citation type="submission" date="2016-03" db="EMBL/GenBank/DDBJ databases">
        <authorList>
            <person name="Ploux O."/>
        </authorList>
    </citation>
    <scope>NUCLEOTIDE SEQUENCE [LARGE SCALE GENOMIC DNA]</scope>
    <source>
        <strain evidence="2 3">R0</strain>
    </source>
</reference>
<dbReference type="GO" id="GO:0005829">
    <property type="term" value="C:cytosol"/>
    <property type="evidence" value="ECO:0007669"/>
    <property type="project" value="TreeGrafter"/>
</dbReference>
<dbReference type="GO" id="GO:0016787">
    <property type="term" value="F:hydrolase activity"/>
    <property type="evidence" value="ECO:0007669"/>
    <property type="project" value="InterPro"/>
</dbReference>
<dbReference type="SUPFAM" id="SSF52540">
    <property type="entry name" value="P-loop containing nucleoside triphosphate hydrolases"/>
    <property type="match status" value="1"/>
</dbReference>
<dbReference type="GO" id="GO:0005524">
    <property type="term" value="F:ATP binding"/>
    <property type="evidence" value="ECO:0007669"/>
    <property type="project" value="InterPro"/>
</dbReference>
<feature type="domain" description="Helicase/UvrB N-terminal" evidence="1">
    <location>
        <begin position="12"/>
        <end position="238"/>
    </location>
</feature>
<evidence type="ECO:0000313" key="2">
    <source>
        <dbReference type="EMBL" id="KYG66450.1"/>
    </source>
</evidence>
<dbReference type="RefSeq" id="WP_061834014.1">
    <property type="nucleotide sequence ID" value="NZ_LUKE01000001.1"/>
</dbReference>
<dbReference type="PANTHER" id="PTHR47396:SF1">
    <property type="entry name" value="ATP-DEPENDENT HELICASE IRC3-RELATED"/>
    <property type="match status" value="1"/>
</dbReference>
<gene>
    <name evidence="2" type="ORF">AZI86_05235</name>
</gene>
<dbReference type="InterPro" id="IPR050742">
    <property type="entry name" value="Helicase_Restrict-Modif_Enz"/>
</dbReference>